<dbReference type="GO" id="GO:0016567">
    <property type="term" value="P:protein ubiquitination"/>
    <property type="evidence" value="ECO:0007669"/>
    <property type="project" value="UniProtKB-UniPathway"/>
</dbReference>
<dbReference type="InterPro" id="IPR000225">
    <property type="entry name" value="Armadillo"/>
</dbReference>
<dbReference type="CDD" id="cd16664">
    <property type="entry name" value="RING-Ubox_PUB"/>
    <property type="match status" value="1"/>
</dbReference>
<dbReference type="Gramene" id="EOY20679">
    <property type="protein sequence ID" value="EOY20679"/>
    <property type="gene ID" value="TCM_012038"/>
</dbReference>
<feature type="repeat" description="ARM" evidence="7">
    <location>
        <begin position="504"/>
        <end position="546"/>
    </location>
</feature>
<dbReference type="HOGENOM" id="CLU_006348_5_1_1"/>
<feature type="region of interest" description="Disordered" evidence="8">
    <location>
        <begin position="1"/>
        <end position="20"/>
    </location>
</feature>
<evidence type="ECO:0000256" key="8">
    <source>
        <dbReference type="SAM" id="MobiDB-lite"/>
    </source>
</evidence>
<dbReference type="PANTHER" id="PTHR23315:SF116">
    <property type="entry name" value="RING-TYPE E3 UBIQUITIN TRANSFERASE"/>
    <property type="match status" value="1"/>
</dbReference>
<evidence type="ECO:0000256" key="2">
    <source>
        <dbReference type="ARBA" id="ARBA00004906"/>
    </source>
</evidence>
<dbReference type="GO" id="GO:0005634">
    <property type="term" value="C:nucleus"/>
    <property type="evidence" value="ECO:0000318"/>
    <property type="project" value="GO_Central"/>
</dbReference>
<dbReference type="FunFam" id="3.30.40.10:FF:000442">
    <property type="entry name" value="RING-type E3 ubiquitin transferase"/>
    <property type="match status" value="1"/>
</dbReference>
<reference evidence="10 11" key="1">
    <citation type="journal article" date="2013" name="Genome Biol.">
        <title>The genome sequence of the most widely cultivated cacao type and its use to identify candidate genes regulating pod color.</title>
        <authorList>
            <person name="Motamayor J.C."/>
            <person name="Mockaitis K."/>
            <person name="Schmutz J."/>
            <person name="Haiminen N."/>
            <person name="Iii D.L."/>
            <person name="Cornejo O."/>
            <person name="Findley S.D."/>
            <person name="Zheng P."/>
            <person name="Utro F."/>
            <person name="Royaert S."/>
            <person name="Saski C."/>
            <person name="Jenkins J."/>
            <person name="Podicheti R."/>
            <person name="Zhao M."/>
            <person name="Scheffler B.E."/>
            <person name="Stack J.C."/>
            <person name="Feltus F.A."/>
            <person name="Mustiga G.M."/>
            <person name="Amores F."/>
            <person name="Phillips W."/>
            <person name="Marelli J.P."/>
            <person name="May G.D."/>
            <person name="Shapiro H."/>
            <person name="Ma J."/>
            <person name="Bustamante C.D."/>
            <person name="Schnell R.J."/>
            <person name="Main D."/>
            <person name="Gilbert D."/>
            <person name="Parida L."/>
            <person name="Kuhn D.N."/>
        </authorList>
    </citation>
    <scope>NUCLEOTIDE SEQUENCE [LARGE SCALE GENOMIC DNA]</scope>
    <source>
        <strain evidence="11">cv. Matina 1-6</strain>
    </source>
</reference>
<name>A0A061G0Z4_THECC</name>
<dbReference type="FunCoup" id="A0A061G0Z4">
    <property type="interactions" value="196"/>
</dbReference>
<comment type="pathway">
    <text evidence="2">Protein modification; protein ubiquitination.</text>
</comment>
<dbReference type="InParanoid" id="A0A061G0Z4"/>
<dbReference type="Pfam" id="PF04564">
    <property type="entry name" value="U-box"/>
    <property type="match status" value="1"/>
</dbReference>
<organism evidence="10 11">
    <name type="scientific">Theobroma cacao</name>
    <name type="common">Cacao</name>
    <name type="synonym">Cocoa</name>
    <dbReference type="NCBI Taxonomy" id="3641"/>
    <lineage>
        <taxon>Eukaryota</taxon>
        <taxon>Viridiplantae</taxon>
        <taxon>Streptophyta</taxon>
        <taxon>Embryophyta</taxon>
        <taxon>Tracheophyta</taxon>
        <taxon>Spermatophyta</taxon>
        <taxon>Magnoliopsida</taxon>
        <taxon>eudicotyledons</taxon>
        <taxon>Gunneridae</taxon>
        <taxon>Pentapetalae</taxon>
        <taxon>rosids</taxon>
        <taxon>malvids</taxon>
        <taxon>Malvales</taxon>
        <taxon>Malvaceae</taxon>
        <taxon>Byttnerioideae</taxon>
        <taxon>Theobroma</taxon>
    </lineage>
</organism>
<evidence type="ECO:0000256" key="5">
    <source>
        <dbReference type="ARBA" id="ARBA00022737"/>
    </source>
</evidence>
<dbReference type="InterPro" id="IPR011989">
    <property type="entry name" value="ARM-like"/>
</dbReference>
<keyword evidence="11" id="KW-1185">Reference proteome</keyword>
<evidence type="ECO:0000256" key="1">
    <source>
        <dbReference type="ARBA" id="ARBA00000900"/>
    </source>
</evidence>
<keyword evidence="5" id="KW-0677">Repeat</keyword>
<proteinExistence type="predicted"/>
<dbReference type="InterPro" id="IPR003613">
    <property type="entry name" value="Ubox_domain"/>
</dbReference>
<dbReference type="InterPro" id="IPR016024">
    <property type="entry name" value="ARM-type_fold"/>
</dbReference>
<keyword evidence="6" id="KW-0833">Ubl conjugation pathway</keyword>
<keyword evidence="4" id="KW-0808">Transferase</keyword>
<accession>A0A061G0Z4</accession>
<dbReference type="GO" id="GO:0005737">
    <property type="term" value="C:cytoplasm"/>
    <property type="evidence" value="ECO:0000318"/>
    <property type="project" value="GO_Central"/>
</dbReference>
<feature type="repeat" description="ARM" evidence="7">
    <location>
        <begin position="629"/>
        <end position="672"/>
    </location>
</feature>
<dbReference type="SMART" id="SM00504">
    <property type="entry name" value="Ubox"/>
    <property type="match status" value="1"/>
</dbReference>
<dbReference type="UniPathway" id="UPA00143"/>
<evidence type="ECO:0000256" key="6">
    <source>
        <dbReference type="ARBA" id="ARBA00022786"/>
    </source>
</evidence>
<dbReference type="SUPFAM" id="SSF48371">
    <property type="entry name" value="ARM repeat"/>
    <property type="match status" value="1"/>
</dbReference>
<dbReference type="InterPro" id="IPR058678">
    <property type="entry name" value="ARM_PUB"/>
</dbReference>
<protein>
    <recommendedName>
        <fullName evidence="3">RING-type E3 ubiquitin transferase</fullName>
        <ecNumber evidence="3">2.3.2.27</ecNumber>
    </recommendedName>
</protein>
<sequence length="768" mass="84909">MPTLSLPSQLSTDGSSSSATCPPRFFRCPLPIFGLTETLSVQTSSKEGRALCKKGKQNFQKKKKKQIKKTESSVLFFTVFVSIPSMIQKFSQVERRIFSFPAVHPCEAVSPATLLGSLISLSQDISNHQSKFFATQRRNARETIRQIGILLVFFEEVRDRGSIVPESALLCFSELHLTFQKIRFLLEDCSREGARLWILMKSEMVATQFRTLIKTVSTALDVLPLNLIDICGEVKELVELVAKQARKAKIDIDPDDERAMRRVRSVLNRFEKGIEPEFQILKWVLDHLEIKSWCDCNKEIQFLEEEISSQCVDGKEREVPFLSSLLGFMSYCRGVVFDTLDNRNTDQTDVRCNIDILSCLNPEDFRCPISLELMIDPVTVSTGQTYDRSSIQKWFKAGNMICPNTGEKLANTGLVPNTNLRKLIHQFCADNGVSLAKTGKKSRDITRTIMPGSPAAAEAMKFLSKFLASKLLFGPSEQKNKSAYEIRLLAKANVFNRSYLIEAGTIPPLLKLLYSFNKSIQENAIAALLKLSKHPSGKKVIVESGGLRSILSVLKRGTSLEARQIAAATIFYLSSVKGYRKLIGETPEAIAALVDLIKEGTACGKKNALVALFGLLLYPGNHQTVLDAGSVPLLVDILTSSDKHELVTDSLAVLATLAESFDGTFAILKTSSLPLIARILRSSTSQAGKEHCVSILLSLCSNGGDEAIAALAKDPSVMSSLYSVVTDGTSQASKKSRSLIKILHKFHETSSSRQGCQAFEHEQSVDVW</sequence>
<dbReference type="InterPro" id="IPR045210">
    <property type="entry name" value="RING-Ubox_PUB"/>
</dbReference>
<dbReference type="GO" id="GO:0061630">
    <property type="term" value="F:ubiquitin protein ligase activity"/>
    <property type="evidence" value="ECO:0007669"/>
    <property type="project" value="UniProtKB-EC"/>
</dbReference>
<dbReference type="FunFam" id="1.25.10.10:FF:000485">
    <property type="entry name" value="RING-type E3 ubiquitin transferase"/>
    <property type="match status" value="1"/>
</dbReference>
<evidence type="ECO:0000256" key="4">
    <source>
        <dbReference type="ARBA" id="ARBA00022679"/>
    </source>
</evidence>
<dbReference type="PROSITE" id="PS51698">
    <property type="entry name" value="U_BOX"/>
    <property type="match status" value="1"/>
</dbReference>
<evidence type="ECO:0000256" key="7">
    <source>
        <dbReference type="PROSITE-ProRule" id="PRU00259"/>
    </source>
</evidence>
<dbReference type="Gene3D" id="3.30.40.10">
    <property type="entry name" value="Zinc/RING finger domain, C3HC4 (zinc finger)"/>
    <property type="match status" value="1"/>
</dbReference>
<dbReference type="SUPFAM" id="SSF57850">
    <property type="entry name" value="RING/U-box"/>
    <property type="match status" value="1"/>
</dbReference>
<evidence type="ECO:0000259" key="9">
    <source>
        <dbReference type="PROSITE" id="PS51698"/>
    </source>
</evidence>
<dbReference type="Proteomes" id="UP000026915">
    <property type="component" value="Chromosome 3"/>
</dbReference>
<dbReference type="SMART" id="SM00185">
    <property type="entry name" value="ARM"/>
    <property type="match status" value="3"/>
</dbReference>
<evidence type="ECO:0000313" key="10">
    <source>
        <dbReference type="EMBL" id="EOY20679.1"/>
    </source>
</evidence>
<evidence type="ECO:0000313" key="11">
    <source>
        <dbReference type="Proteomes" id="UP000026915"/>
    </source>
</evidence>
<evidence type="ECO:0000256" key="3">
    <source>
        <dbReference type="ARBA" id="ARBA00012483"/>
    </source>
</evidence>
<dbReference type="EC" id="2.3.2.27" evidence="3"/>
<dbReference type="AlphaFoldDB" id="A0A061G0Z4"/>
<dbReference type="PANTHER" id="PTHR23315">
    <property type="entry name" value="U BOX DOMAIN-CONTAINING"/>
    <property type="match status" value="1"/>
</dbReference>
<dbReference type="PROSITE" id="PS50176">
    <property type="entry name" value="ARM_REPEAT"/>
    <property type="match status" value="2"/>
</dbReference>
<dbReference type="GO" id="GO:0010029">
    <property type="term" value="P:regulation of seed germination"/>
    <property type="evidence" value="ECO:0007669"/>
    <property type="project" value="UniProtKB-ARBA"/>
</dbReference>
<dbReference type="Gene3D" id="1.25.10.10">
    <property type="entry name" value="Leucine-rich Repeat Variant"/>
    <property type="match status" value="1"/>
</dbReference>
<dbReference type="Pfam" id="PF25598">
    <property type="entry name" value="ARM_PUB"/>
    <property type="match status" value="1"/>
</dbReference>
<dbReference type="eggNOG" id="KOG0167">
    <property type="taxonomic scope" value="Eukaryota"/>
</dbReference>
<dbReference type="OMA" id="KEGTTCG"/>
<dbReference type="EMBL" id="CM001881">
    <property type="protein sequence ID" value="EOY20679.1"/>
    <property type="molecule type" value="Genomic_DNA"/>
</dbReference>
<dbReference type="InterPro" id="IPR057623">
    <property type="entry name" value="PUB12-19-like_N"/>
</dbReference>
<dbReference type="Pfam" id="PF25368">
    <property type="entry name" value="PUB10_N"/>
    <property type="match status" value="1"/>
</dbReference>
<feature type="domain" description="U-box" evidence="9">
    <location>
        <begin position="360"/>
        <end position="434"/>
    </location>
</feature>
<gene>
    <name evidence="10" type="ORF">TCM_012038</name>
</gene>
<comment type="catalytic activity">
    <reaction evidence="1">
        <text>S-ubiquitinyl-[E2 ubiquitin-conjugating enzyme]-L-cysteine + [acceptor protein]-L-lysine = [E2 ubiquitin-conjugating enzyme]-L-cysteine + N(6)-ubiquitinyl-[acceptor protein]-L-lysine.</text>
        <dbReference type="EC" id="2.3.2.27"/>
    </reaction>
</comment>
<dbReference type="InterPro" id="IPR013083">
    <property type="entry name" value="Znf_RING/FYVE/PHD"/>
</dbReference>